<dbReference type="PANTHER" id="PTHR18063">
    <property type="entry name" value="NF-E2 INDUCIBLE PROTEIN"/>
    <property type="match status" value="1"/>
</dbReference>
<dbReference type="Proteomes" id="UP001213000">
    <property type="component" value="Unassembled WGS sequence"/>
</dbReference>
<dbReference type="Gene3D" id="3.80.10.10">
    <property type="entry name" value="Ribonuclease Inhibitor"/>
    <property type="match status" value="1"/>
</dbReference>
<organism evidence="3 4">
    <name type="scientific">Leucocoprinus birnbaumii</name>
    <dbReference type="NCBI Taxonomy" id="56174"/>
    <lineage>
        <taxon>Eukaryota</taxon>
        <taxon>Fungi</taxon>
        <taxon>Dikarya</taxon>
        <taxon>Basidiomycota</taxon>
        <taxon>Agaricomycotina</taxon>
        <taxon>Agaricomycetes</taxon>
        <taxon>Agaricomycetidae</taxon>
        <taxon>Agaricales</taxon>
        <taxon>Agaricineae</taxon>
        <taxon>Agaricaceae</taxon>
        <taxon>Leucocoprinus</taxon>
    </lineage>
</organism>
<dbReference type="GO" id="GO:0071108">
    <property type="term" value="P:protein K48-linked deubiquitination"/>
    <property type="evidence" value="ECO:0007669"/>
    <property type="project" value="TreeGrafter"/>
</dbReference>
<proteinExistence type="predicted"/>
<feature type="compositionally biased region" description="Polar residues" evidence="1">
    <location>
        <begin position="421"/>
        <end position="436"/>
    </location>
</feature>
<dbReference type="EMBL" id="JANIEX010000386">
    <property type="protein sequence ID" value="KAJ3567806.1"/>
    <property type="molecule type" value="Genomic_DNA"/>
</dbReference>
<dbReference type="InterPro" id="IPR033979">
    <property type="entry name" value="MINDY_domain"/>
</dbReference>
<feature type="region of interest" description="Disordered" evidence="1">
    <location>
        <begin position="527"/>
        <end position="578"/>
    </location>
</feature>
<feature type="compositionally biased region" description="Acidic residues" evidence="1">
    <location>
        <begin position="955"/>
        <end position="968"/>
    </location>
</feature>
<reference evidence="3" key="1">
    <citation type="submission" date="2022-07" db="EMBL/GenBank/DDBJ databases">
        <title>Genome Sequence of Leucocoprinus birnbaumii.</title>
        <authorList>
            <person name="Buettner E."/>
        </authorList>
    </citation>
    <scope>NUCLEOTIDE SEQUENCE</scope>
    <source>
        <strain evidence="3">VT141</strain>
    </source>
</reference>
<dbReference type="AlphaFoldDB" id="A0AAD5VRK0"/>
<dbReference type="GO" id="GO:1990380">
    <property type="term" value="F:K48-linked deubiquitinase activity"/>
    <property type="evidence" value="ECO:0007669"/>
    <property type="project" value="InterPro"/>
</dbReference>
<feature type="region of interest" description="Disordered" evidence="1">
    <location>
        <begin position="952"/>
        <end position="975"/>
    </location>
</feature>
<name>A0AAD5VRK0_9AGAR</name>
<evidence type="ECO:0000313" key="3">
    <source>
        <dbReference type="EMBL" id="KAJ3567806.1"/>
    </source>
</evidence>
<keyword evidence="4" id="KW-1185">Reference proteome</keyword>
<gene>
    <name evidence="3" type="ORF">NP233_g6120</name>
</gene>
<dbReference type="Pfam" id="PF04424">
    <property type="entry name" value="MINDY_DUB"/>
    <property type="match status" value="1"/>
</dbReference>
<feature type="compositionally biased region" description="Low complexity" evidence="1">
    <location>
        <begin position="452"/>
        <end position="496"/>
    </location>
</feature>
<evidence type="ECO:0000256" key="1">
    <source>
        <dbReference type="SAM" id="MobiDB-lite"/>
    </source>
</evidence>
<evidence type="ECO:0000259" key="2">
    <source>
        <dbReference type="Pfam" id="PF04424"/>
    </source>
</evidence>
<dbReference type="InterPro" id="IPR007518">
    <property type="entry name" value="MINDY"/>
</dbReference>
<feature type="domain" description="MINDY deubiquitinase" evidence="2">
    <location>
        <begin position="18"/>
        <end position="324"/>
    </location>
</feature>
<dbReference type="SUPFAM" id="SSF52047">
    <property type="entry name" value="RNI-like"/>
    <property type="match status" value="1"/>
</dbReference>
<dbReference type="InterPro" id="IPR032675">
    <property type="entry name" value="LRR_dom_sf"/>
</dbReference>
<accession>A0AAD5VRK0</accession>
<comment type="caution">
    <text evidence="3">The sequence shown here is derived from an EMBL/GenBank/DDBJ whole genome shotgun (WGS) entry which is preliminary data.</text>
</comment>
<dbReference type="GO" id="GO:0071944">
    <property type="term" value="C:cell periphery"/>
    <property type="evidence" value="ECO:0007669"/>
    <property type="project" value="TreeGrafter"/>
</dbReference>
<dbReference type="GO" id="GO:0004843">
    <property type="term" value="F:cysteine-type deubiquitinase activity"/>
    <property type="evidence" value="ECO:0007669"/>
    <property type="project" value="InterPro"/>
</dbReference>
<protein>
    <recommendedName>
        <fullName evidence="2">MINDY deubiquitinase domain-containing protein</fullName>
    </recommendedName>
</protein>
<dbReference type="PANTHER" id="PTHR18063:SF6">
    <property type="entry name" value="UBIQUITIN CARBOXYL-TERMINAL HYDROLASE"/>
    <property type="match status" value="1"/>
</dbReference>
<feature type="region of interest" description="Disordered" evidence="1">
    <location>
        <begin position="401"/>
        <end position="512"/>
    </location>
</feature>
<sequence>MASQLEQSPSVQSSHAEVWYLKDVFFGPPGEVKKAYKIITQNYNGPCSFIAICNILLLRGDITILPPDRRNVSYEFLSQLVAEYLLTSSPDVDISAALEIMPFTQKGMDLNPLFTSSTSFRPSHYAAGGGLDLFRNAKIELVHGWLVDPESDEGTVVGRTVKDYDRAVELIAEVDHLTGGQLVTDEETFTGAEYDYDGPGPGPSTSRGRSAAATRGKIAKYTEEERKKIEDAIVIRRFLELTSSQLTYHGLFHLAHSLKPHTLYALFQNSHLSVIYKTIQDGDESSAALYSLVTDQVFLHEPSVVWERLEDVDGSSSSWVDADFRRSSPAGGDFAGQTAEEAMTAAEIAAGIIDPADHALARQLQAEEDQLARHEHDEFLRSQHERSTYKQVQEDARKEAQAKKAAKKKKSKDCFPPLNARATNPFTRRLAQSVNTPGMEPDDKGVLDSDSDTSFSTTSTSSSSSSDNTSTTASDDTSSSAASGSASGQSRNASGSRLGSNSNKRLPSKPLSVKELVSRIARGINGSDMQHNQVTRRFNGLRDSRLLARPPRKRKELHTEDGDSDDDSDLRGPAKKTRSIAGSLEKSFEVKLKRETLKYDVPSSRGDQVHVDATVALAEDPTAPILASPVDSYSWLVSPRLQVEVDEYPISLPMANNKSLSNDLLDKVKEAAPMIRLPGSVKNAQTLARYLGRNGLLTTALMVIIGSTDVQELILGPSLQDHNGLNIGPPDLFRGLHGYGTFKHLLRLSCDNVPVKYDNVIHLHGLPLQYLRLNVTGLSNAAVFVLVPLQNSLTHLSISGNPAINNDAIPALIMFKLLELLVIEGTSINMEGLRCFAKSAISEKRKIRVEIPLDCRNYLNNLHNKYLLNPSPPLLTRYDYLSICVLQLVDLRKNLMAHDKEKRVSTTGNKKELRERLDALLEMRAKDLKVKKMYEDGLMVDIGSWMSFGLVGSGEEAEESEEESESESGSDNSSS</sequence>
<dbReference type="GO" id="GO:0005829">
    <property type="term" value="C:cytosol"/>
    <property type="evidence" value="ECO:0007669"/>
    <property type="project" value="TreeGrafter"/>
</dbReference>
<feature type="compositionally biased region" description="Polar residues" evidence="1">
    <location>
        <begin position="527"/>
        <end position="536"/>
    </location>
</feature>
<evidence type="ECO:0000313" key="4">
    <source>
        <dbReference type="Proteomes" id="UP001213000"/>
    </source>
</evidence>
<dbReference type="GO" id="GO:0016807">
    <property type="term" value="F:cysteine-type carboxypeptidase activity"/>
    <property type="evidence" value="ECO:0007669"/>
    <property type="project" value="TreeGrafter"/>
</dbReference>